<organism evidence="2 3">
    <name type="scientific">Leucobacter tardus</name>
    <dbReference type="NCBI Taxonomy" id="501483"/>
    <lineage>
        <taxon>Bacteria</taxon>
        <taxon>Bacillati</taxon>
        <taxon>Actinomycetota</taxon>
        <taxon>Actinomycetes</taxon>
        <taxon>Micrococcales</taxon>
        <taxon>Microbacteriaceae</taxon>
        <taxon>Leucobacter</taxon>
    </lineage>
</organism>
<dbReference type="Gene3D" id="1.10.472.50">
    <property type="entry name" value="HD-domain/PDEase-like"/>
    <property type="match status" value="1"/>
</dbReference>
<dbReference type="RefSeq" id="WP_208239044.1">
    <property type="nucleotide sequence ID" value="NZ_BAAAQU010000002.1"/>
</dbReference>
<proteinExistence type="predicted"/>
<evidence type="ECO:0000259" key="1">
    <source>
        <dbReference type="Pfam" id="PF13223"/>
    </source>
</evidence>
<dbReference type="PANTHER" id="PTHR21174:SF0">
    <property type="entry name" value="HD PHOSPHOHYDROLASE FAMILY PROTEIN-RELATED"/>
    <property type="match status" value="1"/>
</dbReference>
<dbReference type="Proteomes" id="UP000668403">
    <property type="component" value="Unassembled WGS sequence"/>
</dbReference>
<accession>A0A939QG37</accession>
<comment type="caution">
    <text evidence="2">The sequence shown here is derived from an EMBL/GenBank/DDBJ whole genome shotgun (WGS) entry which is preliminary data.</text>
</comment>
<dbReference type="Pfam" id="PF13223">
    <property type="entry name" value="DUF4031"/>
    <property type="match status" value="1"/>
</dbReference>
<dbReference type="InterPro" id="IPR009218">
    <property type="entry name" value="HD_phosphohydro"/>
</dbReference>
<protein>
    <submittedName>
        <fullName evidence="2">DUF4031 domain-containing protein</fullName>
    </submittedName>
</protein>
<reference evidence="2" key="1">
    <citation type="submission" date="2021-03" db="EMBL/GenBank/DDBJ databases">
        <title>Leucobacter chromiisoli sp. nov., isolated from chromium-containing soil of chemical plant.</title>
        <authorList>
            <person name="Xu Z."/>
        </authorList>
    </citation>
    <scope>NUCLEOTIDE SEQUENCE</scope>
    <source>
        <strain evidence="2">K 70/01</strain>
    </source>
</reference>
<dbReference type="InterPro" id="IPR025109">
    <property type="entry name" value="DUF4031"/>
</dbReference>
<sequence length="307" mass="33887">MAILIDPPAWPAHGTLWSHLVSDRDYAELHAFAARLAVPRRSFDLDHYDVPAARYDDAIALGAQAVTAKEVVHRLRDSGLRVRQVDKPKLAPVRRRAYLRDAWADLGADLGLASAAWIALGDDLIERWNEVHRAYHDERHLEDVLLALNHLGVRGERISPITLLAAWFHDAVYRGTAADEQESAAFATRALTAVAAPADLVTAVAEHIVATTPGHEVTAPVPSLIHLLDADLSIFAASSERYVAYTTAVRQEYAHVADAAFASGRRAILTQYLAEPNIYRSPAAQQLWEARARVNLRTEVEELARTL</sequence>
<dbReference type="PANTHER" id="PTHR21174">
    <property type="match status" value="1"/>
</dbReference>
<gene>
    <name evidence="2" type="ORF">J4H85_09480</name>
</gene>
<evidence type="ECO:0000313" key="3">
    <source>
        <dbReference type="Proteomes" id="UP000668403"/>
    </source>
</evidence>
<dbReference type="EMBL" id="JAGFBF010000005">
    <property type="protein sequence ID" value="MBO2990220.1"/>
    <property type="molecule type" value="Genomic_DNA"/>
</dbReference>
<feature type="domain" description="DUF4031" evidence="1">
    <location>
        <begin position="3"/>
        <end position="77"/>
    </location>
</feature>
<keyword evidence="3" id="KW-1185">Reference proteome</keyword>
<dbReference type="SUPFAM" id="SSF109604">
    <property type="entry name" value="HD-domain/PDEase-like"/>
    <property type="match status" value="1"/>
</dbReference>
<dbReference type="AlphaFoldDB" id="A0A939QG37"/>
<name>A0A939QG37_9MICO</name>
<evidence type="ECO:0000313" key="2">
    <source>
        <dbReference type="EMBL" id="MBO2990220.1"/>
    </source>
</evidence>